<dbReference type="GO" id="GO:0000155">
    <property type="term" value="F:phosphorelay sensor kinase activity"/>
    <property type="evidence" value="ECO:0007669"/>
    <property type="project" value="InterPro"/>
</dbReference>
<accession>A0A9Q8FPJ6</accession>
<dbReference type="OrthoDB" id="2418461at2"/>
<keyword evidence="1" id="KW-0597">Phosphoprotein</keyword>
<dbReference type="Gene3D" id="1.10.287.130">
    <property type="match status" value="1"/>
</dbReference>
<dbReference type="EMBL" id="SCWD01000001">
    <property type="protein sequence ID" value="TDM04445.1"/>
    <property type="molecule type" value="Genomic_DNA"/>
</dbReference>
<organism evidence="5 6">
    <name type="scientific">Macrococcus carouselicus</name>
    <dbReference type="NCBI Taxonomy" id="69969"/>
    <lineage>
        <taxon>Bacteria</taxon>
        <taxon>Bacillati</taxon>
        <taxon>Bacillota</taxon>
        <taxon>Bacilli</taxon>
        <taxon>Bacillales</taxon>
        <taxon>Staphylococcaceae</taxon>
        <taxon>Macrococcus</taxon>
    </lineage>
</organism>
<dbReference type="Proteomes" id="UP000295280">
    <property type="component" value="Unassembled WGS sequence"/>
</dbReference>
<comment type="caution">
    <text evidence="5">The sequence shown here is derived from an EMBL/GenBank/DDBJ whole genome shotgun (WGS) entry which is preliminary data.</text>
</comment>
<feature type="domain" description="SpoOB alpha-helical" evidence="4">
    <location>
        <begin position="7"/>
        <end position="51"/>
    </location>
</feature>
<evidence type="ECO:0000259" key="4">
    <source>
        <dbReference type="Pfam" id="PF14689"/>
    </source>
</evidence>
<dbReference type="RefSeq" id="WP_133417305.1">
    <property type="nucleotide sequence ID" value="NZ_SCWD01000001.1"/>
</dbReference>
<dbReference type="InterPro" id="IPR039506">
    <property type="entry name" value="SPOB_a"/>
</dbReference>
<gene>
    <name evidence="5" type="ORF">ERX40_04555</name>
</gene>
<protein>
    <recommendedName>
        <fullName evidence="4">SpoOB alpha-helical domain-containing protein</fullName>
    </recommendedName>
</protein>
<keyword evidence="6" id="KW-1185">Reference proteome</keyword>
<proteinExistence type="predicted"/>
<dbReference type="Pfam" id="PF14689">
    <property type="entry name" value="SPOB_a"/>
    <property type="match status" value="1"/>
</dbReference>
<dbReference type="InterPro" id="IPR016120">
    <property type="entry name" value="Sig_transdc_His_kin_SpoOB"/>
</dbReference>
<dbReference type="AlphaFoldDB" id="A0A9Q8FPJ6"/>
<reference evidence="5 6" key="1">
    <citation type="submission" date="2019-01" db="EMBL/GenBank/DDBJ databases">
        <title>Draft genome sequences of the type strains of six Macrococcus species.</title>
        <authorList>
            <person name="Mazhar S."/>
            <person name="Altermann E."/>
            <person name="Hill C."/>
            <person name="Mcauliffe O."/>
        </authorList>
    </citation>
    <scope>NUCLEOTIDE SEQUENCE [LARGE SCALE GENOMIC DNA]</scope>
    <source>
        <strain evidence="5 6">ATCC 51828</strain>
    </source>
</reference>
<sequence>MNELAIYLRAKHDISNQLQLLSIYCELEDHDKVSDIVERWSDKLQREQRFIQLSWHSFVETVIRHKLTSDFRFDFHIETSGRGEEDGWIAAQFTDWLTEVQGTEILIEITEQAHHYIFTFKVDGVPTEYKISKKRGV</sequence>
<dbReference type="SUPFAM" id="SSF55890">
    <property type="entry name" value="Sporulation response regulatory protein Spo0B"/>
    <property type="match status" value="1"/>
</dbReference>
<evidence type="ECO:0000256" key="3">
    <source>
        <dbReference type="ARBA" id="ARBA00022777"/>
    </source>
</evidence>
<evidence type="ECO:0000313" key="6">
    <source>
        <dbReference type="Proteomes" id="UP000295280"/>
    </source>
</evidence>
<evidence type="ECO:0000313" key="5">
    <source>
        <dbReference type="EMBL" id="TDM04445.1"/>
    </source>
</evidence>
<evidence type="ECO:0000256" key="1">
    <source>
        <dbReference type="ARBA" id="ARBA00022553"/>
    </source>
</evidence>
<keyword evidence="2" id="KW-0808">Transferase</keyword>
<keyword evidence="3" id="KW-0418">Kinase</keyword>
<evidence type="ECO:0000256" key="2">
    <source>
        <dbReference type="ARBA" id="ARBA00022679"/>
    </source>
</evidence>
<name>A0A9Q8FPJ6_9STAP</name>